<proteinExistence type="predicted"/>
<protein>
    <submittedName>
        <fullName evidence="2">Mersacidin/lichenicidin family type 2 lantibiotic</fullName>
    </submittedName>
</protein>
<evidence type="ECO:0000313" key="2">
    <source>
        <dbReference type="EMBL" id="NKZ01881.1"/>
    </source>
</evidence>
<evidence type="ECO:0000313" key="3">
    <source>
        <dbReference type="Proteomes" id="UP000553209"/>
    </source>
</evidence>
<feature type="region of interest" description="Disordered" evidence="1">
    <location>
        <begin position="22"/>
        <end position="44"/>
    </location>
</feature>
<organism evidence="2 3">
    <name type="scientific">Nocardiopsis alborubida</name>
    <dbReference type="NCBI Taxonomy" id="146802"/>
    <lineage>
        <taxon>Bacteria</taxon>
        <taxon>Bacillati</taxon>
        <taxon>Actinomycetota</taxon>
        <taxon>Actinomycetes</taxon>
        <taxon>Streptosporangiales</taxon>
        <taxon>Nocardiopsidaceae</taxon>
        <taxon>Nocardiopsis</taxon>
    </lineage>
</organism>
<dbReference type="AlphaFoldDB" id="A0A7X6MLW6"/>
<dbReference type="NCBIfam" id="TIGR03898">
    <property type="entry name" value="lanti_MRSA_kill"/>
    <property type="match status" value="1"/>
</dbReference>
<dbReference type="Proteomes" id="UP000553209">
    <property type="component" value="Unassembled WGS sequence"/>
</dbReference>
<accession>A0A7X6MLW6</accession>
<keyword evidence="3" id="KW-1185">Reference proteome</keyword>
<sequence length="74" mass="7998">MSIEKAWKDPDYRDGLTEIELDDLPENPAGATPLSSQSLNSVRGGRDPFEMSILPYVTCGQPTRSVIMTCAGPA</sequence>
<dbReference type="EMBL" id="JAAXPG010000046">
    <property type="protein sequence ID" value="NKZ01881.1"/>
    <property type="molecule type" value="Genomic_DNA"/>
</dbReference>
<name>A0A7X6MLW6_9ACTN</name>
<dbReference type="GO" id="GO:0042742">
    <property type="term" value="P:defense response to bacterium"/>
    <property type="evidence" value="ECO:0007669"/>
    <property type="project" value="InterPro"/>
</dbReference>
<dbReference type="RefSeq" id="WP_082768272.1">
    <property type="nucleotide sequence ID" value="NZ_JAAXPG010000046.1"/>
</dbReference>
<evidence type="ECO:0000256" key="1">
    <source>
        <dbReference type="SAM" id="MobiDB-lite"/>
    </source>
</evidence>
<comment type="caution">
    <text evidence="2">The sequence shown here is derived from an EMBL/GenBank/DDBJ whole genome shotgun (WGS) entry which is preliminary data.</text>
</comment>
<dbReference type="InterPro" id="IPR027635">
    <property type="entry name" value="Lantibiotic2_lead_pep_dom"/>
</dbReference>
<reference evidence="2 3" key="1">
    <citation type="submission" date="2020-04" db="EMBL/GenBank/DDBJ databases">
        <title>MicrobeNet Type strains.</title>
        <authorList>
            <person name="Nicholson A.C."/>
        </authorList>
    </citation>
    <scope>NUCLEOTIDE SEQUENCE [LARGE SCALE GENOMIC DNA]</scope>
    <source>
        <strain evidence="2 3">ATCC 23612</strain>
    </source>
</reference>
<gene>
    <name evidence="2" type="ORF">HGB44_30075</name>
</gene>